<evidence type="ECO:0000256" key="5">
    <source>
        <dbReference type="ARBA" id="ARBA00022833"/>
    </source>
</evidence>
<evidence type="ECO:0000256" key="6">
    <source>
        <dbReference type="ARBA" id="ARBA00023049"/>
    </source>
</evidence>
<dbReference type="Proteomes" id="UP000294887">
    <property type="component" value="Unassembled WGS sequence"/>
</dbReference>
<dbReference type="Gene3D" id="1.20.1050.40">
    <property type="entry name" value="Endopeptidase. Chain P, domain 1"/>
    <property type="match status" value="1"/>
</dbReference>
<dbReference type="CDD" id="cd06456">
    <property type="entry name" value="M3A_DCP"/>
    <property type="match status" value="1"/>
</dbReference>
<evidence type="ECO:0000313" key="12">
    <source>
        <dbReference type="EMBL" id="TCJ89194.1"/>
    </source>
</evidence>
<feature type="domain" description="Peptidase M3A/M3B catalytic" evidence="10">
    <location>
        <begin position="222"/>
        <end position="675"/>
    </location>
</feature>
<comment type="caution">
    <text evidence="12">The sequence shown here is derived from an EMBL/GenBank/DDBJ whole genome shotgun (WGS) entry which is preliminary data.</text>
</comment>
<dbReference type="GO" id="GO:0006508">
    <property type="term" value="P:proteolysis"/>
    <property type="evidence" value="ECO:0007669"/>
    <property type="project" value="UniProtKB-KW"/>
</dbReference>
<dbReference type="InterPro" id="IPR045090">
    <property type="entry name" value="Pept_M3A_M3B"/>
</dbReference>
<dbReference type="AlphaFoldDB" id="A0A4R1F8Y1"/>
<evidence type="ECO:0000256" key="3">
    <source>
        <dbReference type="ARBA" id="ARBA00022723"/>
    </source>
</evidence>
<dbReference type="OrthoDB" id="9773538at2"/>
<dbReference type="EC" id="3.4.24.70" evidence="8"/>
<dbReference type="FunFam" id="3.40.390.10:FF:000009">
    <property type="entry name" value="Oligopeptidase A"/>
    <property type="match status" value="1"/>
</dbReference>
<evidence type="ECO:0000256" key="4">
    <source>
        <dbReference type="ARBA" id="ARBA00022801"/>
    </source>
</evidence>
<evidence type="ECO:0000259" key="11">
    <source>
        <dbReference type="Pfam" id="PF19310"/>
    </source>
</evidence>
<dbReference type="Pfam" id="PF19310">
    <property type="entry name" value="TOP_N"/>
    <property type="match status" value="1"/>
</dbReference>
<comment type="cofactor">
    <cofactor evidence="9">
        <name>Zn(2+)</name>
        <dbReference type="ChEBI" id="CHEBI:29105"/>
    </cofactor>
    <text evidence="9">Binds 1 zinc ion.</text>
</comment>
<dbReference type="InterPro" id="IPR024077">
    <property type="entry name" value="Neurolysin/TOP_dom2"/>
</dbReference>
<evidence type="ECO:0000259" key="10">
    <source>
        <dbReference type="Pfam" id="PF01432"/>
    </source>
</evidence>
<dbReference type="PANTHER" id="PTHR43660:SF1">
    <property type="entry name" value="DIPEPTIDYL CARBOXYPEPTIDASE"/>
    <property type="match status" value="1"/>
</dbReference>
<keyword evidence="5 9" id="KW-0862">Zinc</keyword>
<evidence type="ECO:0000256" key="8">
    <source>
        <dbReference type="ARBA" id="ARBA00026100"/>
    </source>
</evidence>
<dbReference type="NCBIfam" id="NF008159">
    <property type="entry name" value="PRK10911.1"/>
    <property type="match status" value="1"/>
</dbReference>
<dbReference type="InterPro" id="IPR001567">
    <property type="entry name" value="Pept_M3A_M3B_dom"/>
</dbReference>
<keyword evidence="2 9" id="KW-0645">Protease</keyword>
<keyword evidence="3 9" id="KW-0479">Metal-binding</keyword>
<dbReference type="InterPro" id="IPR034005">
    <property type="entry name" value="M3A_DCP"/>
</dbReference>
<dbReference type="GO" id="GO:0046872">
    <property type="term" value="F:metal ion binding"/>
    <property type="evidence" value="ECO:0007669"/>
    <property type="project" value="UniProtKB-UniRule"/>
</dbReference>
<dbReference type="InterPro" id="IPR045666">
    <property type="entry name" value="OpdA_N"/>
</dbReference>
<proteinExistence type="inferred from homology"/>
<keyword evidence="4 9" id="KW-0378">Hydrolase</keyword>
<evidence type="ECO:0000256" key="7">
    <source>
        <dbReference type="ARBA" id="ARBA00024603"/>
    </source>
</evidence>
<dbReference type="InterPro" id="IPR024080">
    <property type="entry name" value="Neurolysin/TOP_N"/>
</dbReference>
<evidence type="ECO:0000256" key="2">
    <source>
        <dbReference type="ARBA" id="ARBA00022670"/>
    </source>
</evidence>
<dbReference type="SUPFAM" id="SSF55486">
    <property type="entry name" value="Metalloproteases ('zincins'), catalytic domain"/>
    <property type="match status" value="1"/>
</dbReference>
<keyword evidence="13" id="KW-1185">Reference proteome</keyword>
<dbReference type="EMBL" id="SMFQ01000002">
    <property type="protein sequence ID" value="TCJ89194.1"/>
    <property type="molecule type" value="Genomic_DNA"/>
</dbReference>
<feature type="domain" description="Oligopeptidase A N-terminal" evidence="11">
    <location>
        <begin position="39"/>
        <end position="149"/>
    </location>
</feature>
<comment type="similarity">
    <text evidence="1 9">Belongs to the peptidase M3 family.</text>
</comment>
<dbReference type="PANTHER" id="PTHR43660">
    <property type="entry name" value="DIPEPTIDYL CARBOXYPEPTIDASE"/>
    <property type="match status" value="1"/>
</dbReference>
<dbReference type="GO" id="GO:0005829">
    <property type="term" value="C:cytosol"/>
    <property type="evidence" value="ECO:0007669"/>
    <property type="project" value="UniProtKB-ARBA"/>
</dbReference>
<evidence type="ECO:0000256" key="1">
    <source>
        <dbReference type="ARBA" id="ARBA00006040"/>
    </source>
</evidence>
<evidence type="ECO:0000256" key="9">
    <source>
        <dbReference type="RuleBase" id="RU003435"/>
    </source>
</evidence>
<dbReference type="InterPro" id="IPR024079">
    <property type="entry name" value="MetalloPept_cat_dom_sf"/>
</dbReference>
<reference evidence="12 13" key="1">
    <citation type="submission" date="2019-03" db="EMBL/GenBank/DDBJ databases">
        <title>Genomic Encyclopedia of Type Strains, Phase IV (KMG-IV): sequencing the most valuable type-strain genomes for metagenomic binning, comparative biology and taxonomic classification.</title>
        <authorList>
            <person name="Goeker M."/>
        </authorList>
    </citation>
    <scope>NUCLEOTIDE SEQUENCE [LARGE SCALE GENOMIC DNA]</scope>
    <source>
        <strain evidence="12 13">DSM 24830</strain>
    </source>
</reference>
<organism evidence="12 13">
    <name type="scientific">Cocleimonas flava</name>
    <dbReference type="NCBI Taxonomy" id="634765"/>
    <lineage>
        <taxon>Bacteria</taxon>
        <taxon>Pseudomonadati</taxon>
        <taxon>Pseudomonadota</taxon>
        <taxon>Gammaproteobacteria</taxon>
        <taxon>Thiotrichales</taxon>
        <taxon>Thiotrichaceae</taxon>
        <taxon>Cocleimonas</taxon>
    </lineage>
</organism>
<comment type="catalytic activity">
    <reaction evidence="7">
        <text>Hydrolysis of oligopeptides, with broad specificity. Gly or Ala commonly occur as P1 or P1' residues, but more distant residues are also important, as is shown by the fact that Z-Gly-Pro-Gly-|-Gly-Pro-Ala is cleaved, but not Z-(Gly)(5).</text>
        <dbReference type="EC" id="3.4.24.70"/>
    </reaction>
</comment>
<dbReference type="RefSeq" id="WP_131904840.1">
    <property type="nucleotide sequence ID" value="NZ_BAAAFU010000008.1"/>
</dbReference>
<gene>
    <name evidence="12" type="ORF">EV695_1056</name>
</gene>
<protein>
    <recommendedName>
        <fullName evidence="8">oligopeptidase A</fullName>
        <ecNumber evidence="8">3.4.24.70</ecNumber>
    </recommendedName>
</protein>
<accession>A0A4R1F8Y1</accession>
<sequence>MNSPLLDIKDLPEFSKIQAEQIEPALDELIKEARELTQTLLDENTEYTWANLIEPLETVDNKLSRMWSPISHMNGVVNSPELRDAYNACLPKLSEYSTEMGQNKALFKAIEQIQTNADALGLDDAQRKSLEDSIKGFRLSGVDLESDKKKRYGEISKELSTLTSKYSDNVLDASNAWTKLLTDKSALKGLPDTAIEQAAEAAKQRDAEGWMLTLEFPSYYAVMTYADDRELRAEMYRAYSTRASDQGDNEALDNSQNMEKILQLRQEKAQLLGFDSYANLSLDTKMAESPEQVLKFLSELAEKSLPFAKKEYEELKQFAEEEVGISDLQAWDVGYVSEKLKQQRYSISDEDLKPYFPVDNVLDGLFELVEKLYNVKITQNKDQESWHPDVRFFHINDAQGNLKARFYLDLYARQNKRGGAWMADFCSRFKMVDKLQTPVAFMTCNSAPPAGGKPALFTHDEVITLFHEFGHGLHHMMTQVDYLDISGISGVEWDAVELPSQFMENWCWQREALDMFAAHYETGEKIPDELFDKMQAARHFQSAMGMVRQLEFSMFDMRLHMDTSIKTSQQVQDVLNKTRDEVAVIHPPTFNRFQHGFSHIFAGGYAAGYYSYKWAEVLSADAFSRFEEEGLFNETVGKAFLTEILEVGGSRPAIDSFKAFRGREPKVDALLKHSGLAA</sequence>
<dbReference type="Gene3D" id="1.10.1370.10">
    <property type="entry name" value="Neurolysin, domain 3"/>
    <property type="match status" value="1"/>
</dbReference>
<dbReference type="Gene3D" id="3.40.390.10">
    <property type="entry name" value="Collagenase (Catalytic Domain)"/>
    <property type="match status" value="1"/>
</dbReference>
<dbReference type="Pfam" id="PF01432">
    <property type="entry name" value="Peptidase_M3"/>
    <property type="match status" value="1"/>
</dbReference>
<dbReference type="GO" id="GO:0004222">
    <property type="term" value="F:metalloendopeptidase activity"/>
    <property type="evidence" value="ECO:0007669"/>
    <property type="project" value="UniProtKB-EC"/>
</dbReference>
<keyword evidence="6 9" id="KW-0482">Metalloprotease</keyword>
<name>A0A4R1F8Y1_9GAMM</name>
<evidence type="ECO:0000313" key="13">
    <source>
        <dbReference type="Proteomes" id="UP000294887"/>
    </source>
</evidence>